<sequence>MLRFQLFDFPIVVHWMFWVTMAILGGAENANTPRGVQALIGWVLAGFVSIVIHELGHAFAMRRFGAKRVDILLYGFGGLARCSQWFSRWEDIIVSTAGPAVQIAAGLVFHLLFAKVGRSNAFLFSFADSFYYVSIWWALLNLLPIIPLDGGHICRAFLANRKRTALIISIVCAVGIGIYFLQRGSMLSGLFFGMMALNNWKELQGEPQIPMGGR</sequence>
<keyword evidence="6" id="KW-0479">Metal-binding</keyword>
<comment type="similarity">
    <text evidence="3">Belongs to the peptidase M50B family.</text>
</comment>
<feature type="transmembrane region" description="Helical" evidence="12">
    <location>
        <begin position="7"/>
        <end position="27"/>
    </location>
</feature>
<evidence type="ECO:0000259" key="13">
    <source>
        <dbReference type="Pfam" id="PF02163"/>
    </source>
</evidence>
<evidence type="ECO:0000256" key="6">
    <source>
        <dbReference type="ARBA" id="ARBA00022723"/>
    </source>
</evidence>
<dbReference type="GO" id="GO:0016020">
    <property type="term" value="C:membrane"/>
    <property type="evidence" value="ECO:0007669"/>
    <property type="project" value="UniProtKB-SubCell"/>
</dbReference>
<feature type="transmembrane region" description="Helical" evidence="12">
    <location>
        <begin position="92"/>
        <end position="114"/>
    </location>
</feature>
<dbReference type="GO" id="GO:0046872">
    <property type="term" value="F:metal ion binding"/>
    <property type="evidence" value="ECO:0007669"/>
    <property type="project" value="UniProtKB-KW"/>
</dbReference>
<keyword evidence="10" id="KW-0482">Metalloprotease</keyword>
<dbReference type="RefSeq" id="WP_146850606.1">
    <property type="nucleotide sequence ID" value="NZ_BKAG01000014.1"/>
</dbReference>
<evidence type="ECO:0000256" key="8">
    <source>
        <dbReference type="ARBA" id="ARBA00022833"/>
    </source>
</evidence>
<dbReference type="Pfam" id="PF02163">
    <property type="entry name" value="Peptidase_M50"/>
    <property type="match status" value="2"/>
</dbReference>
<dbReference type="AlphaFoldDB" id="A0A512M8G3"/>
<feature type="domain" description="Peptidase M50" evidence="13">
    <location>
        <begin position="123"/>
        <end position="178"/>
    </location>
</feature>
<protein>
    <submittedName>
        <fullName evidence="14">Peptidase</fullName>
    </submittedName>
</protein>
<dbReference type="EMBL" id="BKAG01000014">
    <property type="protein sequence ID" value="GEP43024.1"/>
    <property type="molecule type" value="Genomic_DNA"/>
</dbReference>
<feature type="transmembrane region" description="Helical" evidence="12">
    <location>
        <begin position="121"/>
        <end position="143"/>
    </location>
</feature>
<evidence type="ECO:0000313" key="14">
    <source>
        <dbReference type="EMBL" id="GEP43024.1"/>
    </source>
</evidence>
<evidence type="ECO:0000256" key="2">
    <source>
        <dbReference type="ARBA" id="ARBA00004141"/>
    </source>
</evidence>
<dbReference type="GO" id="GO:0008237">
    <property type="term" value="F:metallopeptidase activity"/>
    <property type="evidence" value="ECO:0007669"/>
    <property type="project" value="UniProtKB-KW"/>
</dbReference>
<keyword evidence="5 12" id="KW-0812">Transmembrane</keyword>
<evidence type="ECO:0000256" key="3">
    <source>
        <dbReference type="ARBA" id="ARBA00007931"/>
    </source>
</evidence>
<comment type="cofactor">
    <cofactor evidence="1">
        <name>Zn(2+)</name>
        <dbReference type="ChEBI" id="CHEBI:29105"/>
    </cofactor>
</comment>
<keyword evidence="15" id="KW-1185">Reference proteome</keyword>
<evidence type="ECO:0000256" key="10">
    <source>
        <dbReference type="ARBA" id="ARBA00023049"/>
    </source>
</evidence>
<evidence type="ECO:0000256" key="11">
    <source>
        <dbReference type="ARBA" id="ARBA00023136"/>
    </source>
</evidence>
<accession>A0A512M8G3</accession>
<evidence type="ECO:0000256" key="7">
    <source>
        <dbReference type="ARBA" id="ARBA00022801"/>
    </source>
</evidence>
<comment type="subcellular location">
    <subcellularLocation>
        <location evidence="2">Membrane</location>
        <topology evidence="2">Multi-pass membrane protein</topology>
    </subcellularLocation>
</comment>
<keyword evidence="8" id="KW-0862">Zinc</keyword>
<dbReference type="PANTHER" id="PTHR39188:SF3">
    <property type="entry name" value="STAGE IV SPORULATION PROTEIN FB"/>
    <property type="match status" value="1"/>
</dbReference>
<feature type="transmembrane region" description="Helical" evidence="12">
    <location>
        <begin position="163"/>
        <end position="181"/>
    </location>
</feature>
<comment type="caution">
    <text evidence="14">The sequence shown here is derived from an EMBL/GenBank/DDBJ whole genome shotgun (WGS) entry which is preliminary data.</text>
</comment>
<reference evidence="14 15" key="1">
    <citation type="submission" date="2019-07" db="EMBL/GenBank/DDBJ databases">
        <title>Whole genome shotgun sequence of Brevifollis gellanilyticus NBRC 108608.</title>
        <authorList>
            <person name="Hosoyama A."/>
            <person name="Uohara A."/>
            <person name="Ohji S."/>
            <person name="Ichikawa N."/>
        </authorList>
    </citation>
    <scope>NUCLEOTIDE SEQUENCE [LARGE SCALE GENOMIC DNA]</scope>
    <source>
        <strain evidence="14 15">NBRC 108608</strain>
    </source>
</reference>
<keyword evidence="7" id="KW-0378">Hydrolase</keyword>
<dbReference type="OrthoDB" id="166377at2"/>
<proteinExistence type="inferred from homology"/>
<dbReference type="PANTHER" id="PTHR39188">
    <property type="entry name" value="MEMBRANE-ASSOCIATED ZINC METALLOPROTEASE M50B"/>
    <property type="match status" value="1"/>
</dbReference>
<evidence type="ECO:0000313" key="15">
    <source>
        <dbReference type="Proteomes" id="UP000321577"/>
    </source>
</evidence>
<feature type="domain" description="Peptidase M50" evidence="13">
    <location>
        <begin position="47"/>
        <end position="113"/>
    </location>
</feature>
<name>A0A512M8G3_9BACT</name>
<keyword evidence="4" id="KW-0645">Protease</keyword>
<evidence type="ECO:0000256" key="1">
    <source>
        <dbReference type="ARBA" id="ARBA00001947"/>
    </source>
</evidence>
<keyword evidence="11 12" id="KW-0472">Membrane</keyword>
<evidence type="ECO:0000256" key="12">
    <source>
        <dbReference type="SAM" id="Phobius"/>
    </source>
</evidence>
<dbReference type="GO" id="GO:0006508">
    <property type="term" value="P:proteolysis"/>
    <property type="evidence" value="ECO:0007669"/>
    <property type="project" value="UniProtKB-KW"/>
</dbReference>
<dbReference type="InterPro" id="IPR008915">
    <property type="entry name" value="Peptidase_M50"/>
</dbReference>
<keyword evidence="9 12" id="KW-1133">Transmembrane helix</keyword>
<organism evidence="14 15">
    <name type="scientific">Brevifollis gellanilyticus</name>
    <dbReference type="NCBI Taxonomy" id="748831"/>
    <lineage>
        <taxon>Bacteria</taxon>
        <taxon>Pseudomonadati</taxon>
        <taxon>Verrucomicrobiota</taxon>
        <taxon>Verrucomicrobiia</taxon>
        <taxon>Verrucomicrobiales</taxon>
        <taxon>Verrucomicrobiaceae</taxon>
    </lineage>
</organism>
<evidence type="ECO:0000256" key="4">
    <source>
        <dbReference type="ARBA" id="ARBA00022670"/>
    </source>
</evidence>
<evidence type="ECO:0000256" key="5">
    <source>
        <dbReference type="ARBA" id="ARBA00022692"/>
    </source>
</evidence>
<dbReference type="Proteomes" id="UP000321577">
    <property type="component" value="Unassembled WGS sequence"/>
</dbReference>
<evidence type="ECO:0000256" key="9">
    <source>
        <dbReference type="ARBA" id="ARBA00022989"/>
    </source>
</evidence>
<feature type="transmembrane region" description="Helical" evidence="12">
    <location>
        <begin position="39"/>
        <end position="59"/>
    </location>
</feature>
<gene>
    <name evidence="14" type="ORF">BGE01nite_23150</name>
</gene>